<evidence type="ECO:0000313" key="3">
    <source>
        <dbReference type="EMBL" id="KRX88322.1"/>
    </source>
</evidence>
<protein>
    <recommendedName>
        <fullName evidence="5">Coiled-coil domain-containing protein</fullName>
    </recommendedName>
</protein>
<accession>A0A0V0XK16</accession>
<proteinExistence type="predicted"/>
<evidence type="ECO:0000256" key="2">
    <source>
        <dbReference type="SAM" id="MobiDB-lite"/>
    </source>
</evidence>
<evidence type="ECO:0000256" key="1">
    <source>
        <dbReference type="SAM" id="Coils"/>
    </source>
</evidence>
<evidence type="ECO:0000313" key="4">
    <source>
        <dbReference type="Proteomes" id="UP000054815"/>
    </source>
</evidence>
<organism evidence="3 4">
    <name type="scientific">Trichinella pseudospiralis</name>
    <name type="common">Parasitic roundworm</name>
    <dbReference type="NCBI Taxonomy" id="6337"/>
    <lineage>
        <taxon>Eukaryota</taxon>
        <taxon>Metazoa</taxon>
        <taxon>Ecdysozoa</taxon>
        <taxon>Nematoda</taxon>
        <taxon>Enoplea</taxon>
        <taxon>Dorylaimia</taxon>
        <taxon>Trichinellida</taxon>
        <taxon>Trichinellidae</taxon>
        <taxon>Trichinella</taxon>
    </lineage>
</organism>
<comment type="caution">
    <text evidence="3">The sequence shown here is derived from an EMBL/GenBank/DDBJ whole genome shotgun (WGS) entry which is preliminary data.</text>
</comment>
<keyword evidence="1" id="KW-0175">Coiled coil</keyword>
<feature type="coiled-coil region" evidence="1">
    <location>
        <begin position="491"/>
        <end position="593"/>
    </location>
</feature>
<dbReference type="Proteomes" id="UP000054815">
    <property type="component" value="Unassembled WGS sequence"/>
</dbReference>
<feature type="compositionally biased region" description="Basic and acidic residues" evidence="2">
    <location>
        <begin position="823"/>
        <end position="832"/>
    </location>
</feature>
<feature type="compositionally biased region" description="Basic and acidic residues" evidence="2">
    <location>
        <begin position="909"/>
        <end position="934"/>
    </location>
</feature>
<sequence>MQGEDVPIAVNKKSGFILNEKEKITAEIKNESKFLPAEALNDIRQSVQLNLEVQDQIKSLILQLERQPQNEPLDCIQIEASSARDAVGLSACKYQQMLCLQSLVDIDNNLTFAQKLFSQDLHISETASFVATKSNKDIRELLEMINVRLDALSLLCDKCLEKRKVQEEEQARDDQQAQVHSIQLVQCKHALSKVEGNVQAWQQTAENMCSRLVIEVYATLRRELMYNEARSRIGENQSSESQRASEKSDSLLNRIQHEEVKDLLIYQEQCIREDFTTKYANEISIAKMMKEITKMKEELEKLAKVLNVNILRIAGTVLNADQLPSIVDQAPNAKPITNNLIKNVHFLFCFIVGALQAKIKKIWQNNKEMRDIEEKIYFSSLNIEARRHEIALLENIYIGSDEAKMQKQLLEKVQEDRNMREKTLTMILETWRQRHLEFVEKEKIAKENINRQLSRIAALSKNVEHERSLRKELFEMKRKNPTSHCHQMCNKEMIEKRIEALEVELEMKQKLNKQLVLKNISLQKSIMVEKLRILNVGNKKEEDAVNGYQEEFNNLLLEKENLKSKRKTFSFMKVKLEKEIDILKNKINEKKLSCSDLEMHLEKLKFINEKHEVLVKYAKNLKREFALLTEEVNDMYVQYVAKTEEYQNLEENHSIKALEVEFFQIKTNQLQCELRNRPTSGQISLPIDENNNNCKSSSKTLIPSPPFQEDKKFLTDMKAENCEHVETSKSTSLNQHTINESAESLSYQIIVNSASSLVLQNIKEQTVESANLSEDVQFYSLNSSETSSARGRTETGAIFQSESTTSEASKEENSQQTVICTDRSQEPCESSKQKFKSEIIQLNNSISEADKTNEVINNEDAMPIRMGRTLEEALVTVTKISNAKNMDEQMQTTNNDNASTASEISSIRENVENGEIHKKQHSPDNSKMMLKEESENTTENTFSTIEENIKNLNNIPNQSKQELLKWFKSFPKDKTLQNNKKDKSF</sequence>
<gene>
    <name evidence="3" type="ORF">T4E_12213</name>
</gene>
<feature type="region of interest" description="Disordered" evidence="2">
    <location>
        <begin position="800"/>
        <end position="832"/>
    </location>
</feature>
<dbReference type="AlphaFoldDB" id="A0A0V0XK16"/>
<feature type="coiled-coil region" evidence="1">
    <location>
        <begin position="618"/>
        <end position="652"/>
    </location>
</feature>
<name>A0A0V0XK16_TRIPS</name>
<reference evidence="3 4" key="1">
    <citation type="submission" date="2015-01" db="EMBL/GenBank/DDBJ databases">
        <title>Evolution of Trichinella species and genotypes.</title>
        <authorList>
            <person name="Korhonen P.K."/>
            <person name="Edoardo P."/>
            <person name="Giuseppe L.R."/>
            <person name="Gasser R.B."/>
        </authorList>
    </citation>
    <scope>NUCLEOTIDE SEQUENCE [LARGE SCALE GENOMIC DNA]</scope>
    <source>
        <strain evidence="3">ISS141</strain>
    </source>
</reference>
<feature type="region of interest" description="Disordered" evidence="2">
    <location>
        <begin position="908"/>
        <end position="943"/>
    </location>
</feature>
<dbReference type="EMBL" id="JYDU01000240">
    <property type="protein sequence ID" value="KRX88322.1"/>
    <property type="molecule type" value="Genomic_DNA"/>
</dbReference>
<evidence type="ECO:0008006" key="5">
    <source>
        <dbReference type="Google" id="ProtNLM"/>
    </source>
</evidence>